<name>A0AAW2KN66_9LAMI</name>
<proteinExistence type="predicted"/>
<keyword evidence="3" id="KW-0134">Cell wall</keyword>
<evidence type="ECO:0000256" key="6">
    <source>
        <dbReference type="ARBA" id="ARBA00023180"/>
    </source>
</evidence>
<feature type="signal peptide" evidence="7">
    <location>
        <begin position="1"/>
        <end position="30"/>
    </location>
</feature>
<sequence>MDSKSVNLNTTILSIFLFLLFSCFTTVCSSDETNTTPITSISSNPFTPRASVVRYWAKHISNNLPQPSFLLSKASPLSPVESAFFTKLAAEKALSAHLSAFCSAADLFCLHGSKPAVENHKSDANFAFYTNKNFANYGNARLGGVDQFKNYSVGVNFATGSFARYSRGSTGHHEGFASYADDGNVASSNFTSYGSSATGGAGDFKTYMPRVNVPDLRFTSYDSDGNGHKLTFASYADDTNSGNQGFTGYGKNGNAVPVEFTSYGQTSNVVGSTFTGYGELGNSANDSFKGYDTNANNPSNNFKNYAVGGNGGSDTFTNYRDSANAGTDTFQSYGRNSNSEKSNFVNYGNSFNVGFDSFKEYAKGGVDQTVGFKIYGVNNTFKEYAKKGVTFAQYTKPGSTQDGSTKVSGKMVNNGVEEGKFFRESMLKEGTVMKMPNIRDWMPKRSFLPRPIMSKLPFSTAKLVELKRTFQVEDNSTMEHVVMNALAECERAPSAGETKRCVGSVEDMIDFAVSVLGHDVVVRTTKGVKGSSQDVMIGKVKRINGGRVTKSVSCHQSLYPYLLYYCHSVPKVRVYEADILEVETKTKINHGVAICHVDTSMWSPRHGAFLALGSGPGLIEVCHWIFENDMNWTTAD</sequence>
<dbReference type="AlphaFoldDB" id="A0AAW2KN66"/>
<dbReference type="EMBL" id="JACGWK010000048">
    <property type="protein sequence ID" value="KAL0307968.1"/>
    <property type="molecule type" value="Genomic_DNA"/>
</dbReference>
<gene>
    <name evidence="9" type="ORF">Sangu_2490400</name>
</gene>
<evidence type="ECO:0000256" key="4">
    <source>
        <dbReference type="ARBA" id="ARBA00022523"/>
    </source>
</evidence>
<reference evidence="9" key="1">
    <citation type="submission" date="2020-06" db="EMBL/GenBank/DDBJ databases">
        <authorList>
            <person name="Li T."/>
            <person name="Hu X."/>
            <person name="Zhang T."/>
            <person name="Song X."/>
            <person name="Zhang H."/>
            <person name="Dai N."/>
            <person name="Sheng W."/>
            <person name="Hou X."/>
            <person name="Wei L."/>
        </authorList>
    </citation>
    <scope>NUCLEOTIDE SEQUENCE</scope>
    <source>
        <strain evidence="9">G01</strain>
        <tissue evidence="9">Leaf</tissue>
    </source>
</reference>
<comment type="caution">
    <text evidence="9">The sequence shown here is derived from an EMBL/GenBank/DDBJ whole genome shotgun (WGS) entry which is preliminary data.</text>
</comment>
<accession>A0AAW2KN66</accession>
<dbReference type="PROSITE" id="PS51277">
    <property type="entry name" value="BURP"/>
    <property type="match status" value="1"/>
</dbReference>
<comment type="subcellular location">
    <subcellularLocation>
        <location evidence="1">Secreted</location>
        <location evidence="1">Cell wall</location>
    </subcellularLocation>
    <subcellularLocation>
        <location evidence="2">Secreted</location>
        <location evidence="2">Extracellular space</location>
        <location evidence="2">Apoplast</location>
    </subcellularLocation>
</comment>
<evidence type="ECO:0000256" key="1">
    <source>
        <dbReference type="ARBA" id="ARBA00004191"/>
    </source>
</evidence>
<evidence type="ECO:0000259" key="8">
    <source>
        <dbReference type="PROSITE" id="PS51277"/>
    </source>
</evidence>
<evidence type="ECO:0000256" key="5">
    <source>
        <dbReference type="ARBA" id="ARBA00022729"/>
    </source>
</evidence>
<evidence type="ECO:0000256" key="7">
    <source>
        <dbReference type="SAM" id="SignalP"/>
    </source>
</evidence>
<dbReference type="GO" id="GO:0048046">
    <property type="term" value="C:apoplast"/>
    <property type="evidence" value="ECO:0007669"/>
    <property type="project" value="UniProtKB-SubCell"/>
</dbReference>
<keyword evidence="3" id="KW-0964">Secreted</keyword>
<dbReference type="PANTHER" id="PTHR31458:SF2">
    <property type="entry name" value="POLYGALACTURONASE 1 BETA-LIKE PROTEIN 2"/>
    <property type="match status" value="1"/>
</dbReference>
<keyword evidence="5 7" id="KW-0732">Signal</keyword>
<reference evidence="9" key="2">
    <citation type="journal article" date="2024" name="Plant">
        <title>Genomic evolution and insights into agronomic trait innovations of Sesamum species.</title>
        <authorList>
            <person name="Miao H."/>
            <person name="Wang L."/>
            <person name="Qu L."/>
            <person name="Liu H."/>
            <person name="Sun Y."/>
            <person name="Le M."/>
            <person name="Wang Q."/>
            <person name="Wei S."/>
            <person name="Zheng Y."/>
            <person name="Lin W."/>
            <person name="Duan Y."/>
            <person name="Cao H."/>
            <person name="Xiong S."/>
            <person name="Wang X."/>
            <person name="Wei L."/>
            <person name="Li C."/>
            <person name="Ma Q."/>
            <person name="Ju M."/>
            <person name="Zhao R."/>
            <person name="Li G."/>
            <person name="Mu C."/>
            <person name="Tian Q."/>
            <person name="Mei H."/>
            <person name="Zhang T."/>
            <person name="Gao T."/>
            <person name="Zhang H."/>
        </authorList>
    </citation>
    <scope>NUCLEOTIDE SEQUENCE</scope>
    <source>
        <strain evidence="9">G01</strain>
    </source>
</reference>
<keyword evidence="4" id="KW-0052">Apoplast</keyword>
<dbReference type="InterPro" id="IPR051897">
    <property type="entry name" value="PG-associated_BURP"/>
</dbReference>
<evidence type="ECO:0000256" key="3">
    <source>
        <dbReference type="ARBA" id="ARBA00022512"/>
    </source>
</evidence>
<dbReference type="Pfam" id="PF03181">
    <property type="entry name" value="BURP"/>
    <property type="match status" value="1"/>
</dbReference>
<dbReference type="PROSITE" id="PS51257">
    <property type="entry name" value="PROKAR_LIPOPROTEIN"/>
    <property type="match status" value="1"/>
</dbReference>
<dbReference type="InterPro" id="IPR004873">
    <property type="entry name" value="BURP_dom"/>
</dbReference>
<feature type="chain" id="PRO_5043385582" evidence="7">
    <location>
        <begin position="31"/>
        <end position="636"/>
    </location>
</feature>
<evidence type="ECO:0000313" key="9">
    <source>
        <dbReference type="EMBL" id="KAL0307968.1"/>
    </source>
</evidence>
<dbReference type="SMART" id="SM01045">
    <property type="entry name" value="BURP"/>
    <property type="match status" value="1"/>
</dbReference>
<keyword evidence="6" id="KW-0325">Glycoprotein</keyword>
<organism evidence="9">
    <name type="scientific">Sesamum angustifolium</name>
    <dbReference type="NCBI Taxonomy" id="2727405"/>
    <lineage>
        <taxon>Eukaryota</taxon>
        <taxon>Viridiplantae</taxon>
        <taxon>Streptophyta</taxon>
        <taxon>Embryophyta</taxon>
        <taxon>Tracheophyta</taxon>
        <taxon>Spermatophyta</taxon>
        <taxon>Magnoliopsida</taxon>
        <taxon>eudicotyledons</taxon>
        <taxon>Gunneridae</taxon>
        <taxon>Pentapetalae</taxon>
        <taxon>asterids</taxon>
        <taxon>lamiids</taxon>
        <taxon>Lamiales</taxon>
        <taxon>Pedaliaceae</taxon>
        <taxon>Sesamum</taxon>
    </lineage>
</organism>
<dbReference type="PANTHER" id="PTHR31458">
    <property type="entry name" value="POLYGALACTURONASE 1 BETA-LIKE PROTEIN 2"/>
    <property type="match status" value="1"/>
</dbReference>
<protein>
    <submittedName>
        <fullName evidence="9">Polygalacturonase 1 beta-like protein 3</fullName>
    </submittedName>
</protein>
<evidence type="ECO:0000256" key="2">
    <source>
        <dbReference type="ARBA" id="ARBA00004271"/>
    </source>
</evidence>
<feature type="domain" description="BURP" evidence="8">
    <location>
        <begin position="421"/>
        <end position="635"/>
    </location>
</feature>